<comment type="cofactor">
    <cofactor evidence="1">
        <name>Zn(2+)</name>
        <dbReference type="ChEBI" id="CHEBI:29105"/>
    </cofactor>
</comment>
<evidence type="ECO:0000259" key="8">
    <source>
        <dbReference type="PROSITE" id="PS52035"/>
    </source>
</evidence>
<dbReference type="GO" id="GO:0004180">
    <property type="term" value="F:carboxypeptidase activity"/>
    <property type="evidence" value="ECO:0007669"/>
    <property type="project" value="UniProtKB-KW"/>
</dbReference>
<feature type="domain" description="Peptidase M14" evidence="8">
    <location>
        <begin position="2"/>
        <end position="292"/>
    </location>
</feature>
<dbReference type="PANTHER" id="PTHR11705">
    <property type="entry name" value="PROTEASE FAMILY M14 CARBOXYPEPTIDASE A,B"/>
    <property type="match status" value="1"/>
</dbReference>
<evidence type="ECO:0000256" key="6">
    <source>
        <dbReference type="ARBA" id="ARBA00023049"/>
    </source>
</evidence>
<keyword evidence="4 9" id="KW-0378">Hydrolase</keyword>
<evidence type="ECO:0000256" key="4">
    <source>
        <dbReference type="ARBA" id="ARBA00022801"/>
    </source>
</evidence>
<dbReference type="PANTHER" id="PTHR11705:SF143">
    <property type="entry name" value="SLL0236 PROTEIN"/>
    <property type="match status" value="1"/>
</dbReference>
<name>A0ABW0KG87_9BACL</name>
<dbReference type="SMART" id="SM00631">
    <property type="entry name" value="Zn_pept"/>
    <property type="match status" value="1"/>
</dbReference>
<gene>
    <name evidence="9" type="ORF">ACFPOG_26610</name>
</gene>
<keyword evidence="9" id="KW-0121">Carboxypeptidase</keyword>
<reference evidence="10" key="1">
    <citation type="journal article" date="2019" name="Int. J. Syst. Evol. Microbiol.">
        <title>The Global Catalogue of Microorganisms (GCM) 10K type strain sequencing project: providing services to taxonomists for standard genome sequencing and annotation.</title>
        <authorList>
            <consortium name="The Broad Institute Genomics Platform"/>
            <consortium name="The Broad Institute Genome Sequencing Center for Infectious Disease"/>
            <person name="Wu L."/>
            <person name="Ma J."/>
        </authorList>
    </citation>
    <scope>NUCLEOTIDE SEQUENCE [LARGE SCALE GENOMIC DNA]</scope>
    <source>
        <strain evidence="10">KACC 11904</strain>
    </source>
</reference>
<sequence>MEGYGYWTLGNEMARLGRIYPFLRFETIGYSVMGKSIPAIAIGHGSCRIHYNASIHANEWITTPLLMQFLEELSMAYAIGTAWRGWNIRRLLSESTLWVVPMLNPDGVELVLEGVTPEHPHGETLLAWNGGSNDFRNWKANIRGVDLNDQFPAHWEEEAARREVHGPGERDYGGEAPLTEPEAVAIAAFTECYSFDMVMALHTQGQEIYWNYRDYEPPESEMMAEQLASLSGYKAVNLTDSDAGYKDWFIQQYRRPGFTIEIGSGVNPLPFETYPALYEEIAPILLQGLAFGSRGYLQTSSQN</sequence>
<dbReference type="SUPFAM" id="SSF53187">
    <property type="entry name" value="Zn-dependent exopeptidases"/>
    <property type="match status" value="1"/>
</dbReference>
<dbReference type="InterPro" id="IPR000834">
    <property type="entry name" value="Peptidase_M14"/>
</dbReference>
<dbReference type="EC" id="3.4.17.-" evidence="9"/>
<evidence type="ECO:0000313" key="10">
    <source>
        <dbReference type="Proteomes" id="UP001596044"/>
    </source>
</evidence>
<proteinExistence type="inferred from homology"/>
<keyword evidence="3" id="KW-0645">Protease</keyword>
<dbReference type="RefSeq" id="WP_270880015.1">
    <property type="nucleotide sequence ID" value="NZ_JAQFVF010000027.1"/>
</dbReference>
<accession>A0ABW0KG87</accession>
<dbReference type="Gene3D" id="3.40.630.10">
    <property type="entry name" value="Zn peptidases"/>
    <property type="match status" value="1"/>
</dbReference>
<dbReference type="PROSITE" id="PS52035">
    <property type="entry name" value="PEPTIDASE_M14"/>
    <property type="match status" value="1"/>
</dbReference>
<keyword evidence="10" id="KW-1185">Reference proteome</keyword>
<dbReference type="InterPro" id="IPR034274">
    <property type="entry name" value="ENP1_M14_CPD"/>
</dbReference>
<keyword evidence="6" id="KW-0482">Metalloprotease</keyword>
<evidence type="ECO:0000256" key="1">
    <source>
        <dbReference type="ARBA" id="ARBA00001947"/>
    </source>
</evidence>
<evidence type="ECO:0000256" key="3">
    <source>
        <dbReference type="ARBA" id="ARBA00022670"/>
    </source>
</evidence>
<feature type="active site" description="Proton donor/acceptor" evidence="7">
    <location>
        <position position="261"/>
    </location>
</feature>
<evidence type="ECO:0000256" key="7">
    <source>
        <dbReference type="PROSITE-ProRule" id="PRU01379"/>
    </source>
</evidence>
<dbReference type="Proteomes" id="UP001596044">
    <property type="component" value="Unassembled WGS sequence"/>
</dbReference>
<evidence type="ECO:0000256" key="5">
    <source>
        <dbReference type="ARBA" id="ARBA00022833"/>
    </source>
</evidence>
<evidence type="ECO:0000256" key="2">
    <source>
        <dbReference type="ARBA" id="ARBA00005988"/>
    </source>
</evidence>
<dbReference type="EMBL" id="JBHSMJ010000040">
    <property type="protein sequence ID" value="MFC5451778.1"/>
    <property type="molecule type" value="Genomic_DNA"/>
</dbReference>
<comment type="caution">
    <text evidence="9">The sequence shown here is derived from an EMBL/GenBank/DDBJ whole genome shotgun (WGS) entry which is preliminary data.</text>
</comment>
<evidence type="ECO:0000313" key="9">
    <source>
        <dbReference type="EMBL" id="MFC5451778.1"/>
    </source>
</evidence>
<dbReference type="Pfam" id="PF00246">
    <property type="entry name" value="Peptidase_M14"/>
    <property type="match status" value="1"/>
</dbReference>
<protein>
    <submittedName>
        <fullName evidence="9">M14 family metallocarboxypeptidase</fullName>
        <ecNumber evidence="9">3.4.17.-</ecNumber>
    </submittedName>
</protein>
<comment type="similarity">
    <text evidence="2 7">Belongs to the peptidase M14 family.</text>
</comment>
<keyword evidence="5" id="KW-0862">Zinc</keyword>
<organism evidence="9 10">
    <name type="scientific">Paenibacillus aestuarii</name>
    <dbReference type="NCBI Taxonomy" id="516965"/>
    <lineage>
        <taxon>Bacteria</taxon>
        <taxon>Bacillati</taxon>
        <taxon>Bacillota</taxon>
        <taxon>Bacilli</taxon>
        <taxon>Bacillales</taxon>
        <taxon>Paenibacillaceae</taxon>
        <taxon>Paenibacillus</taxon>
    </lineage>
</organism>
<dbReference type="CDD" id="cd06229">
    <property type="entry name" value="M14_Endopeptidase_I"/>
    <property type="match status" value="1"/>
</dbReference>